<dbReference type="CDD" id="cd06433">
    <property type="entry name" value="GT_2_WfgS_like"/>
    <property type="match status" value="1"/>
</dbReference>
<dbReference type="EMBL" id="JACSCY010000008">
    <property type="protein sequence ID" value="MBC6611649.1"/>
    <property type="molecule type" value="Genomic_DNA"/>
</dbReference>
<reference evidence="2 3" key="1">
    <citation type="submission" date="2020-08" db="EMBL/GenBank/DDBJ databases">
        <title>Hymenobacter sp.</title>
        <authorList>
            <person name="Kim M.K."/>
        </authorList>
    </citation>
    <scope>NUCLEOTIDE SEQUENCE [LARGE SCALE GENOMIC DNA]</scope>
    <source>
        <strain evidence="2 3">BT507</strain>
    </source>
</reference>
<name>A0ABR7MKN9_9BACT</name>
<dbReference type="SUPFAM" id="SSF53448">
    <property type="entry name" value="Nucleotide-diphospho-sugar transferases"/>
    <property type="match status" value="1"/>
</dbReference>
<organism evidence="2 3">
    <name type="scientific">Hymenobacter citatus</name>
    <dbReference type="NCBI Taxonomy" id="2763506"/>
    <lineage>
        <taxon>Bacteria</taxon>
        <taxon>Pseudomonadati</taxon>
        <taxon>Bacteroidota</taxon>
        <taxon>Cytophagia</taxon>
        <taxon>Cytophagales</taxon>
        <taxon>Hymenobacteraceae</taxon>
        <taxon>Hymenobacter</taxon>
    </lineage>
</organism>
<dbReference type="Pfam" id="PF00535">
    <property type="entry name" value="Glycos_transf_2"/>
    <property type="match status" value="1"/>
</dbReference>
<dbReference type="Proteomes" id="UP000622017">
    <property type="component" value="Unassembled WGS sequence"/>
</dbReference>
<comment type="caution">
    <text evidence="2">The sequence shown here is derived from an EMBL/GenBank/DDBJ whole genome shotgun (WGS) entry which is preliminary data.</text>
</comment>
<dbReference type="InterPro" id="IPR001173">
    <property type="entry name" value="Glyco_trans_2-like"/>
</dbReference>
<sequence>MTFSESPTIPEIPGKSGWPWQLPTLEEHMSGEITVPKISIITPSYNQGHYLEETIRSIILQNYFNYELIIIDGGSTDSTLQVIKKYEPWITYWVSEKDKGQSHAIRKGLAIATGDIINWINSDDLLAPGALHAIASKFDLQRYDVICGYCDYFVSNLTHLDTRNERMGLSATVGDTILKRQINQPSTFFKTSIFRELDINEQFHYTMDLDLWYRYLLKYGQSRVLLFDKLLTYFRLHEASKTVALTPNFEKDIRKVIYNIFFSVNQASELMSYLRFLVNDDNFVPSLYTVNIPLNELRSLIKFYAWQAVVHYNQQATYDRAAARACLVIARHNGMPANIGYVLQWVKHYILPESVGIKK</sequence>
<dbReference type="Gene3D" id="3.90.550.10">
    <property type="entry name" value="Spore Coat Polysaccharide Biosynthesis Protein SpsA, Chain A"/>
    <property type="match status" value="1"/>
</dbReference>
<dbReference type="PANTHER" id="PTHR22916:SF65">
    <property type="entry name" value="SLR1065 PROTEIN"/>
    <property type="match status" value="1"/>
</dbReference>
<dbReference type="RefSeq" id="WP_187319928.1">
    <property type="nucleotide sequence ID" value="NZ_JACSCY010000008.1"/>
</dbReference>
<evidence type="ECO:0000313" key="3">
    <source>
        <dbReference type="Proteomes" id="UP000622017"/>
    </source>
</evidence>
<evidence type="ECO:0000313" key="2">
    <source>
        <dbReference type="EMBL" id="MBC6611649.1"/>
    </source>
</evidence>
<dbReference type="InterPro" id="IPR029044">
    <property type="entry name" value="Nucleotide-diphossugar_trans"/>
</dbReference>
<accession>A0ABR7MKN9</accession>
<feature type="domain" description="Glycosyltransferase 2-like" evidence="1">
    <location>
        <begin position="39"/>
        <end position="169"/>
    </location>
</feature>
<dbReference type="PANTHER" id="PTHR22916">
    <property type="entry name" value="GLYCOSYLTRANSFERASE"/>
    <property type="match status" value="1"/>
</dbReference>
<keyword evidence="3" id="KW-1185">Reference proteome</keyword>
<gene>
    <name evidence="2" type="ORF">H8B15_11985</name>
</gene>
<evidence type="ECO:0000259" key="1">
    <source>
        <dbReference type="Pfam" id="PF00535"/>
    </source>
</evidence>
<protein>
    <submittedName>
        <fullName evidence="2">Glycosyltransferase</fullName>
    </submittedName>
</protein>
<proteinExistence type="predicted"/>